<keyword evidence="2" id="KW-1133">Transmembrane helix</keyword>
<keyword evidence="2" id="KW-0812">Transmembrane</keyword>
<evidence type="ECO:0000256" key="2">
    <source>
        <dbReference type="SAM" id="Phobius"/>
    </source>
</evidence>
<proteinExistence type="predicted"/>
<organism evidence="3 4">
    <name type="scientific">Microbacterium binotii</name>
    <dbReference type="NCBI Taxonomy" id="462710"/>
    <lineage>
        <taxon>Bacteria</taxon>
        <taxon>Bacillati</taxon>
        <taxon>Actinomycetota</taxon>
        <taxon>Actinomycetes</taxon>
        <taxon>Micrococcales</taxon>
        <taxon>Microbacteriaceae</taxon>
        <taxon>Microbacterium</taxon>
    </lineage>
</organism>
<gene>
    <name evidence="3" type="ORF">GCM10009862_13640</name>
</gene>
<evidence type="ECO:0000313" key="3">
    <source>
        <dbReference type="EMBL" id="GAA2575660.1"/>
    </source>
</evidence>
<keyword evidence="4" id="KW-1185">Reference proteome</keyword>
<feature type="compositionally biased region" description="Low complexity" evidence="1">
    <location>
        <begin position="66"/>
        <end position="81"/>
    </location>
</feature>
<dbReference type="Proteomes" id="UP001500274">
    <property type="component" value="Unassembled WGS sequence"/>
</dbReference>
<feature type="region of interest" description="Disordered" evidence="1">
    <location>
        <begin position="61"/>
        <end position="93"/>
    </location>
</feature>
<dbReference type="RefSeq" id="WP_344228022.1">
    <property type="nucleotide sequence ID" value="NZ_BAAARI010000011.1"/>
</dbReference>
<evidence type="ECO:0008006" key="5">
    <source>
        <dbReference type="Google" id="ProtNLM"/>
    </source>
</evidence>
<name>A0ABN3PC96_9MICO</name>
<dbReference type="EMBL" id="BAAARI010000011">
    <property type="protein sequence ID" value="GAA2575660.1"/>
    <property type="molecule type" value="Genomic_DNA"/>
</dbReference>
<comment type="caution">
    <text evidence="3">The sequence shown here is derived from an EMBL/GenBank/DDBJ whole genome shotgun (WGS) entry which is preliminary data.</text>
</comment>
<evidence type="ECO:0000256" key="1">
    <source>
        <dbReference type="SAM" id="MobiDB-lite"/>
    </source>
</evidence>
<sequence length="93" mass="9898">MATGSKQQRAERERARLYQARRAHHDAQIRRRRRDNLIAGIGGGVLVLAVLGGQIAYYTLGPGAISPTVETPSPTPSGTTPPSTPLPTPEPTS</sequence>
<protein>
    <recommendedName>
        <fullName evidence="5">Dioxygenase</fullName>
    </recommendedName>
</protein>
<evidence type="ECO:0000313" key="4">
    <source>
        <dbReference type="Proteomes" id="UP001500274"/>
    </source>
</evidence>
<feature type="compositionally biased region" description="Pro residues" evidence="1">
    <location>
        <begin position="82"/>
        <end position="93"/>
    </location>
</feature>
<reference evidence="3 4" key="1">
    <citation type="journal article" date="2019" name="Int. J. Syst. Evol. Microbiol.">
        <title>The Global Catalogue of Microorganisms (GCM) 10K type strain sequencing project: providing services to taxonomists for standard genome sequencing and annotation.</title>
        <authorList>
            <consortium name="The Broad Institute Genomics Platform"/>
            <consortium name="The Broad Institute Genome Sequencing Center for Infectious Disease"/>
            <person name="Wu L."/>
            <person name="Ma J."/>
        </authorList>
    </citation>
    <scope>NUCLEOTIDE SEQUENCE [LARGE SCALE GENOMIC DNA]</scope>
    <source>
        <strain evidence="3 4">JCM 16365</strain>
    </source>
</reference>
<keyword evidence="2" id="KW-0472">Membrane</keyword>
<accession>A0ABN3PC96</accession>
<feature type="transmembrane region" description="Helical" evidence="2">
    <location>
        <begin position="37"/>
        <end position="60"/>
    </location>
</feature>